<feature type="transmembrane region" description="Helical" evidence="1">
    <location>
        <begin position="45"/>
        <end position="65"/>
    </location>
</feature>
<dbReference type="RefSeq" id="WP_192729009.1">
    <property type="nucleotide sequence ID" value="NZ_BAAAVL010000007.1"/>
</dbReference>
<dbReference type="EMBL" id="JADBEC010000001">
    <property type="protein sequence ID" value="MBE1505095.1"/>
    <property type="molecule type" value="Genomic_DNA"/>
</dbReference>
<evidence type="ECO:0000313" key="2">
    <source>
        <dbReference type="EMBL" id="MBE1505095.1"/>
    </source>
</evidence>
<name>A0ABR9IPH6_RHIVS</name>
<dbReference type="Proteomes" id="UP000620262">
    <property type="component" value="Unassembled WGS sequence"/>
</dbReference>
<protein>
    <recommendedName>
        <fullName evidence="4">DUF4760 domain-containing protein</fullName>
    </recommendedName>
</protein>
<keyword evidence="1" id="KW-0472">Membrane</keyword>
<keyword evidence="1" id="KW-1133">Transmembrane helix</keyword>
<reference evidence="2 3" key="1">
    <citation type="submission" date="2020-10" db="EMBL/GenBank/DDBJ databases">
        <title>Sequencing the genomes of 1000 actinobacteria strains.</title>
        <authorList>
            <person name="Klenk H.-P."/>
        </authorList>
    </citation>
    <scope>NUCLEOTIDE SEQUENCE [LARGE SCALE GENOMIC DNA]</scope>
    <source>
        <strain evidence="2 3">DSM 7307</strain>
    </source>
</reference>
<evidence type="ECO:0008006" key="4">
    <source>
        <dbReference type="Google" id="ProtNLM"/>
    </source>
</evidence>
<comment type="caution">
    <text evidence="2">The sequence shown here is derived from an EMBL/GenBank/DDBJ whole genome shotgun (WGS) entry which is preliminary data.</text>
</comment>
<keyword evidence="3" id="KW-1185">Reference proteome</keyword>
<keyword evidence="1" id="KW-0812">Transmembrane</keyword>
<evidence type="ECO:0000313" key="3">
    <source>
        <dbReference type="Proteomes" id="UP000620262"/>
    </source>
</evidence>
<accession>A0ABR9IPH6</accession>
<sequence length="248" mass="27821">MGMGKLALFAALTALAVIALSTNDWLPVIPSGQLCKIGDPCLQQWIAAMSGWVGALATIVTLMLLRQQLRDARLHHQQALTLENREHVELAKRIVAQARRCDFELTACIVSISDQRSSISAAAKFEHLGFRVEKLNGALDEAEFDTYNDLIYKNKNMEPVFVKTLASHLREELKKLNVLSVTEEWFDGPITDARSQRLVFVGACLQIGQYIIDLEAHAQRYLTPFGAQIPGVDLSDKWKRSLKQYVWA</sequence>
<organism evidence="2 3">
    <name type="scientific">Rhizobium viscosum</name>
    <name type="common">Arthrobacter viscosus</name>
    <dbReference type="NCBI Taxonomy" id="1673"/>
    <lineage>
        <taxon>Bacteria</taxon>
        <taxon>Pseudomonadati</taxon>
        <taxon>Pseudomonadota</taxon>
        <taxon>Alphaproteobacteria</taxon>
        <taxon>Hyphomicrobiales</taxon>
        <taxon>Rhizobiaceae</taxon>
        <taxon>Rhizobium/Agrobacterium group</taxon>
        <taxon>Rhizobium</taxon>
    </lineage>
</organism>
<proteinExistence type="predicted"/>
<gene>
    <name evidence="2" type="ORF">H4W29_002276</name>
</gene>
<evidence type="ECO:0000256" key="1">
    <source>
        <dbReference type="SAM" id="Phobius"/>
    </source>
</evidence>